<comment type="caution">
    <text evidence="2">The sequence shown here is derived from an EMBL/GenBank/DDBJ whole genome shotgun (WGS) entry which is preliminary data.</text>
</comment>
<gene>
    <name evidence="2" type="ORF">DPC56_05890</name>
</gene>
<feature type="domain" description="Glycosyltransferase 2-like" evidence="1">
    <location>
        <begin position="4"/>
        <end position="166"/>
    </location>
</feature>
<dbReference type="GO" id="GO:0016740">
    <property type="term" value="F:transferase activity"/>
    <property type="evidence" value="ECO:0007669"/>
    <property type="project" value="UniProtKB-KW"/>
</dbReference>
<dbReference type="RefSeq" id="WP_112094153.1">
    <property type="nucleotide sequence ID" value="NZ_QLOE01000007.1"/>
</dbReference>
<dbReference type="InterPro" id="IPR050256">
    <property type="entry name" value="Glycosyltransferase_2"/>
</dbReference>
<dbReference type="SUPFAM" id="SSF53448">
    <property type="entry name" value="Nucleotide-diphospho-sugar transferases"/>
    <property type="match status" value="1"/>
</dbReference>
<name>A0A328P8N6_9EURY</name>
<keyword evidence="3" id="KW-1185">Reference proteome</keyword>
<dbReference type="Gene3D" id="3.90.550.10">
    <property type="entry name" value="Spore Coat Polysaccharide Biosynthesis Protein SpsA, Chain A"/>
    <property type="match status" value="1"/>
</dbReference>
<keyword evidence="2" id="KW-0808">Transferase</keyword>
<dbReference type="Proteomes" id="UP000249782">
    <property type="component" value="Unassembled WGS sequence"/>
</dbReference>
<organism evidence="2 3">
    <name type="scientific">Methanothermobacter tenebrarum</name>
    <dbReference type="NCBI Taxonomy" id="680118"/>
    <lineage>
        <taxon>Archaea</taxon>
        <taxon>Methanobacteriati</taxon>
        <taxon>Methanobacteriota</taxon>
        <taxon>Methanomada group</taxon>
        <taxon>Methanobacteria</taxon>
        <taxon>Methanobacteriales</taxon>
        <taxon>Methanobacteriaceae</taxon>
        <taxon>Methanothermobacter</taxon>
    </lineage>
</organism>
<dbReference type="Pfam" id="PF00535">
    <property type="entry name" value="Glycos_transf_2"/>
    <property type="match status" value="1"/>
</dbReference>
<protein>
    <submittedName>
        <fullName evidence="2">Glycosyltransferase family 2 protein</fullName>
    </submittedName>
</protein>
<dbReference type="OrthoDB" id="147253at2157"/>
<dbReference type="PANTHER" id="PTHR48090">
    <property type="entry name" value="UNDECAPRENYL-PHOSPHATE 4-DEOXY-4-FORMAMIDO-L-ARABINOSE TRANSFERASE-RELATED"/>
    <property type="match status" value="1"/>
</dbReference>
<dbReference type="EMBL" id="QLOE01000007">
    <property type="protein sequence ID" value="RAO78788.1"/>
    <property type="molecule type" value="Genomic_DNA"/>
</dbReference>
<accession>A0A328P8N6</accession>
<dbReference type="PANTHER" id="PTHR48090:SF7">
    <property type="entry name" value="RFBJ PROTEIN"/>
    <property type="match status" value="1"/>
</dbReference>
<evidence type="ECO:0000313" key="3">
    <source>
        <dbReference type="Proteomes" id="UP000249782"/>
    </source>
</evidence>
<evidence type="ECO:0000313" key="2">
    <source>
        <dbReference type="EMBL" id="RAO78788.1"/>
    </source>
</evidence>
<evidence type="ECO:0000259" key="1">
    <source>
        <dbReference type="Pfam" id="PF00535"/>
    </source>
</evidence>
<reference evidence="2 3" key="1">
    <citation type="submission" date="2018-06" db="EMBL/GenBank/DDBJ databases">
        <title>Draft genome sequence of hyperthermophilic methanogen Methanothermobacter tenebrarum sp. MCM-B 1447.</title>
        <authorList>
            <person name="Pore S.D."/>
            <person name="Dagar S."/>
            <person name="Dhakephalkar P.K."/>
        </authorList>
    </citation>
    <scope>NUCLEOTIDE SEQUENCE [LARGE SCALE GENOMIC DNA]</scope>
    <source>
        <strain evidence="2 3">MCM B 1447</strain>
    </source>
</reference>
<dbReference type="InterPro" id="IPR029044">
    <property type="entry name" value="Nucleotide-diphossugar_trans"/>
</dbReference>
<dbReference type="CDD" id="cd04179">
    <property type="entry name" value="DPM_DPG-synthase_like"/>
    <property type="match status" value="1"/>
</dbReference>
<proteinExistence type="predicted"/>
<dbReference type="InterPro" id="IPR001173">
    <property type="entry name" value="Glyco_trans_2-like"/>
</dbReference>
<sequence>MLISVVIPAFNEEGLVGKTVDSIPINELKKMGFQVEIIVVDNASEDNTASEAAKAGARVVREEKRGYGNAYQRGFQEAQGDIIVMGDADFTYPFEMTPIFIKEILKGYDFVIGDRLNGMMEADAMPALHRYIGNPLLSKMLNILFKNNIRDTHCGMRAITREALQRLDLGAPGMEFAIEMVIEATEKNLKIKQIPIPYRRREGEAKLHSFKDGWRHIKYMLKRKFSTPR</sequence>
<dbReference type="AlphaFoldDB" id="A0A328P8N6"/>